<dbReference type="InterPro" id="IPR042099">
    <property type="entry name" value="ANL_N_sf"/>
</dbReference>
<dbReference type="InterPro" id="IPR000873">
    <property type="entry name" value="AMP-dep_synth/lig_dom"/>
</dbReference>
<reference evidence="3 4" key="2">
    <citation type="submission" date="2020-03" db="EMBL/GenBank/DDBJ databases">
        <authorList>
            <person name="Ichikawa N."/>
            <person name="Kimura A."/>
            <person name="Kitahashi Y."/>
            <person name="Uohara A."/>
        </authorList>
    </citation>
    <scope>NUCLEOTIDE SEQUENCE [LARGE SCALE GENOMIC DNA]</scope>
    <source>
        <strain evidence="3 4">NBRC 107702</strain>
    </source>
</reference>
<evidence type="ECO:0000313" key="3">
    <source>
        <dbReference type="EMBL" id="BCB81117.1"/>
    </source>
</evidence>
<reference evidence="3 4" key="1">
    <citation type="submission" date="2020-03" db="EMBL/GenBank/DDBJ databases">
        <title>Whole genome shotgun sequence of Phytohabitans flavus NBRC 107702.</title>
        <authorList>
            <person name="Komaki H."/>
            <person name="Tamura T."/>
        </authorList>
    </citation>
    <scope>NUCLEOTIDE SEQUENCE [LARGE SCALE GENOMIC DNA]</scope>
    <source>
        <strain evidence="3 4">NBRC 107702</strain>
    </source>
</reference>
<dbReference type="Proteomes" id="UP000502508">
    <property type="component" value="Chromosome"/>
</dbReference>
<dbReference type="Pfam" id="PF00501">
    <property type="entry name" value="AMP-binding"/>
    <property type="match status" value="1"/>
</dbReference>
<feature type="region of interest" description="Disordered" evidence="1">
    <location>
        <begin position="189"/>
        <end position="221"/>
    </location>
</feature>
<dbReference type="Gene3D" id="3.40.50.12780">
    <property type="entry name" value="N-terminal domain of ligase-like"/>
    <property type="match status" value="1"/>
</dbReference>
<feature type="compositionally biased region" description="Low complexity" evidence="1">
    <location>
        <begin position="189"/>
        <end position="203"/>
    </location>
</feature>
<evidence type="ECO:0000259" key="2">
    <source>
        <dbReference type="Pfam" id="PF00501"/>
    </source>
</evidence>
<dbReference type="KEGG" id="pfla:Pflav_075270"/>
<dbReference type="PANTHER" id="PTHR43767:SF11">
    <property type="entry name" value="MEDIUM-CHAIN-FATTY-ACID--COA LIGASE"/>
    <property type="match status" value="1"/>
</dbReference>
<dbReference type="InterPro" id="IPR050237">
    <property type="entry name" value="ATP-dep_AMP-bd_enzyme"/>
</dbReference>
<feature type="domain" description="AMP-dependent synthetase/ligase" evidence="2">
    <location>
        <begin position="61"/>
        <end position="169"/>
    </location>
</feature>
<sequence length="267" mass="28412">MLATAPILDAQTMSSIDVIQATTFGTMRSTMMDAPLLVSRILEHGSTVHGAADVRTWTGAGSSRMTYAEVGAKAAQLAHALRDDLGVTGDQRVATFMWNNAEHLVAYLAVPSMGAVLHTLNLRLFPDQITYIANHAEDHVVLVDSTLIPLLAKVLPAMSTVEHVVVVGGATPHRWATGSPYTGGKTCCATSRSGSTGPRSTSATPPPSATPQVPPATPRVWRTRTARSGCTRCRYARRRASGSARPTASSRSCRCFTRCRGGSRSPR</sequence>
<name>A0A6F8Y4Y1_9ACTN</name>
<organism evidence="3 4">
    <name type="scientific">Phytohabitans flavus</name>
    <dbReference type="NCBI Taxonomy" id="1076124"/>
    <lineage>
        <taxon>Bacteria</taxon>
        <taxon>Bacillati</taxon>
        <taxon>Actinomycetota</taxon>
        <taxon>Actinomycetes</taxon>
        <taxon>Micromonosporales</taxon>
        <taxon>Micromonosporaceae</taxon>
    </lineage>
</organism>
<protein>
    <recommendedName>
        <fullName evidence="2">AMP-dependent synthetase/ligase domain-containing protein</fullName>
    </recommendedName>
</protein>
<feature type="compositionally biased region" description="Pro residues" evidence="1">
    <location>
        <begin position="204"/>
        <end position="217"/>
    </location>
</feature>
<proteinExistence type="predicted"/>
<dbReference type="EMBL" id="AP022870">
    <property type="protein sequence ID" value="BCB81117.1"/>
    <property type="molecule type" value="Genomic_DNA"/>
</dbReference>
<evidence type="ECO:0000256" key="1">
    <source>
        <dbReference type="SAM" id="MobiDB-lite"/>
    </source>
</evidence>
<gene>
    <name evidence="3" type="ORF">Pflav_075270</name>
</gene>
<keyword evidence="4" id="KW-1185">Reference proteome</keyword>
<dbReference type="PANTHER" id="PTHR43767">
    <property type="entry name" value="LONG-CHAIN-FATTY-ACID--COA LIGASE"/>
    <property type="match status" value="1"/>
</dbReference>
<evidence type="ECO:0000313" key="4">
    <source>
        <dbReference type="Proteomes" id="UP000502508"/>
    </source>
</evidence>
<dbReference type="SUPFAM" id="SSF56801">
    <property type="entry name" value="Acetyl-CoA synthetase-like"/>
    <property type="match status" value="1"/>
</dbReference>
<dbReference type="AlphaFoldDB" id="A0A6F8Y4Y1"/>
<accession>A0A6F8Y4Y1</accession>